<dbReference type="Proteomes" id="UP001314170">
    <property type="component" value="Unassembled WGS sequence"/>
</dbReference>
<protein>
    <submittedName>
        <fullName evidence="2">Uncharacterized protein</fullName>
    </submittedName>
</protein>
<organism evidence="2 3">
    <name type="scientific">Dovyalis caffra</name>
    <dbReference type="NCBI Taxonomy" id="77055"/>
    <lineage>
        <taxon>Eukaryota</taxon>
        <taxon>Viridiplantae</taxon>
        <taxon>Streptophyta</taxon>
        <taxon>Embryophyta</taxon>
        <taxon>Tracheophyta</taxon>
        <taxon>Spermatophyta</taxon>
        <taxon>Magnoliopsida</taxon>
        <taxon>eudicotyledons</taxon>
        <taxon>Gunneridae</taxon>
        <taxon>Pentapetalae</taxon>
        <taxon>rosids</taxon>
        <taxon>fabids</taxon>
        <taxon>Malpighiales</taxon>
        <taxon>Salicaceae</taxon>
        <taxon>Flacourtieae</taxon>
        <taxon>Dovyalis</taxon>
    </lineage>
</organism>
<proteinExistence type="predicted"/>
<evidence type="ECO:0000256" key="1">
    <source>
        <dbReference type="SAM" id="MobiDB-lite"/>
    </source>
</evidence>
<keyword evidence="3" id="KW-1185">Reference proteome</keyword>
<feature type="compositionally biased region" description="Basic and acidic residues" evidence="1">
    <location>
        <begin position="38"/>
        <end position="50"/>
    </location>
</feature>
<comment type="caution">
    <text evidence="2">The sequence shown here is derived from an EMBL/GenBank/DDBJ whole genome shotgun (WGS) entry which is preliminary data.</text>
</comment>
<feature type="non-terminal residue" evidence="2">
    <location>
        <position position="62"/>
    </location>
</feature>
<gene>
    <name evidence="2" type="ORF">DCAF_LOCUS5379</name>
</gene>
<feature type="compositionally biased region" description="Basic residues" evidence="1">
    <location>
        <begin position="51"/>
        <end position="62"/>
    </location>
</feature>
<sequence>MRTRETDFARSSAGFVGMPGDDGGLSRDFVYLKRKGKMKEATKGKGDKYRESRRRRGSYRVS</sequence>
<evidence type="ECO:0000313" key="3">
    <source>
        <dbReference type="Proteomes" id="UP001314170"/>
    </source>
</evidence>
<reference evidence="2 3" key="1">
    <citation type="submission" date="2024-01" db="EMBL/GenBank/DDBJ databases">
        <authorList>
            <person name="Waweru B."/>
        </authorList>
    </citation>
    <scope>NUCLEOTIDE SEQUENCE [LARGE SCALE GENOMIC DNA]</scope>
</reference>
<accession>A0AAV1R2W5</accession>
<dbReference type="AlphaFoldDB" id="A0AAV1R2W5"/>
<name>A0AAV1R2W5_9ROSI</name>
<feature type="region of interest" description="Disordered" evidence="1">
    <location>
        <begin position="36"/>
        <end position="62"/>
    </location>
</feature>
<evidence type="ECO:0000313" key="2">
    <source>
        <dbReference type="EMBL" id="CAK7327664.1"/>
    </source>
</evidence>
<dbReference type="EMBL" id="CAWUPB010000858">
    <property type="protein sequence ID" value="CAK7327664.1"/>
    <property type="molecule type" value="Genomic_DNA"/>
</dbReference>